<dbReference type="InterPro" id="IPR018114">
    <property type="entry name" value="TRYPSIN_HIS"/>
</dbReference>
<evidence type="ECO:0000256" key="5">
    <source>
        <dbReference type="ARBA" id="ARBA00022729"/>
    </source>
</evidence>
<dbReference type="InterPro" id="IPR001314">
    <property type="entry name" value="Peptidase_S1A"/>
</dbReference>
<comment type="caution">
    <text evidence="15">The sequence shown here is derived from an EMBL/GenBank/DDBJ whole genome shotgun (WGS) entry which is preliminary data.</text>
</comment>
<protein>
    <recommendedName>
        <fullName evidence="11">limulus clotting factor C</fullName>
        <ecNumber evidence="11">3.4.21.84</ecNumber>
    </recommendedName>
</protein>
<feature type="domain" description="Peptidase S1" evidence="14">
    <location>
        <begin position="164"/>
        <end position="410"/>
    </location>
</feature>
<feature type="region of interest" description="Disordered" evidence="13">
    <location>
        <begin position="105"/>
        <end position="162"/>
    </location>
</feature>
<accession>A0A6A4VPW3</accession>
<dbReference type="InterPro" id="IPR001254">
    <property type="entry name" value="Trypsin_dom"/>
</dbReference>
<keyword evidence="3" id="KW-0768">Sushi</keyword>
<keyword evidence="9" id="KW-1015">Disulfide bond</keyword>
<name>A0A6A4VPW3_AMPAM</name>
<evidence type="ECO:0000259" key="14">
    <source>
        <dbReference type="PROSITE" id="PS50240"/>
    </source>
</evidence>
<dbReference type="Pfam" id="PF00089">
    <property type="entry name" value="Trypsin"/>
    <property type="match status" value="1"/>
</dbReference>
<evidence type="ECO:0000256" key="7">
    <source>
        <dbReference type="ARBA" id="ARBA00022820"/>
    </source>
</evidence>
<dbReference type="InterPro" id="IPR033116">
    <property type="entry name" value="TRYPSIN_SER"/>
</dbReference>
<evidence type="ECO:0000256" key="2">
    <source>
        <dbReference type="ARBA" id="ARBA00022525"/>
    </source>
</evidence>
<dbReference type="CDD" id="cd00190">
    <property type="entry name" value="Tryp_SPc"/>
    <property type="match status" value="1"/>
</dbReference>
<evidence type="ECO:0000256" key="11">
    <source>
        <dbReference type="ARBA" id="ARBA00066707"/>
    </source>
</evidence>
<dbReference type="GO" id="GO:0004252">
    <property type="term" value="F:serine-type endopeptidase activity"/>
    <property type="evidence" value="ECO:0007669"/>
    <property type="project" value="InterPro"/>
</dbReference>
<evidence type="ECO:0000256" key="6">
    <source>
        <dbReference type="ARBA" id="ARBA00022801"/>
    </source>
</evidence>
<dbReference type="InterPro" id="IPR043504">
    <property type="entry name" value="Peptidase_S1_PA_chymotrypsin"/>
</dbReference>
<reference evidence="15 16" key="1">
    <citation type="submission" date="2019-07" db="EMBL/GenBank/DDBJ databases">
        <title>Draft genome assembly of a fouling barnacle, Amphibalanus amphitrite (Darwin, 1854): The first reference genome for Thecostraca.</title>
        <authorList>
            <person name="Kim W."/>
        </authorList>
    </citation>
    <scope>NUCLEOTIDE SEQUENCE [LARGE SCALE GENOMIC DNA]</scope>
    <source>
        <strain evidence="15">SNU_AA5</strain>
        <tissue evidence="15">Soma without cirri and trophi</tissue>
    </source>
</reference>
<dbReference type="GO" id="GO:0005615">
    <property type="term" value="C:extracellular space"/>
    <property type="evidence" value="ECO:0007669"/>
    <property type="project" value="TreeGrafter"/>
</dbReference>
<dbReference type="SMART" id="SM00020">
    <property type="entry name" value="Tryp_SPc"/>
    <property type="match status" value="1"/>
</dbReference>
<keyword evidence="5" id="KW-0732">Signal</keyword>
<sequence length="411" mass="43995">MLQPVVITAEANRWDGPPPRPAGLLIGRTGATRGPSSEVEVSRTAVPLPPSRAMWSPREVRAGPPPLVLLLLLQSATLCTCQRYRPLVPPSVSLGLGSASGPVPAQGLGAAPGPVTAPFSETVERGTESAKIQTNDPLCGLEPRRKRQAGPPGGEPSPQPPLRIVGGLTAEVGRFPWLVGVTNFFSTVPFCGGAIINERFVVTAAHCLRGRSPITLAVLVNKHLRKEDERQIKFGIEKIIRHPEYSRETLTDDLALLKLKDRKGQLHELLASGTVRPICLPEEPCEGTGRPACLLERAVTIAGWGSLAEEGAKPTALQFATVEVLPNVVCRDAYRRINITVNDHMLCAGQRDGGRDTCQGDSGGPMMLEIDGKITLGGIVSFGKGCASPDYPGVYVRVSEFTEWIINNSRV</sequence>
<dbReference type="PROSITE" id="PS00135">
    <property type="entry name" value="TRYPSIN_SER"/>
    <property type="match status" value="1"/>
</dbReference>
<keyword evidence="7" id="KW-0353">Hemolymph clotting</keyword>
<evidence type="ECO:0000256" key="10">
    <source>
        <dbReference type="ARBA" id="ARBA00052079"/>
    </source>
</evidence>
<dbReference type="PANTHER" id="PTHR24264">
    <property type="entry name" value="TRYPSIN-RELATED"/>
    <property type="match status" value="1"/>
</dbReference>
<evidence type="ECO:0000256" key="1">
    <source>
        <dbReference type="ARBA" id="ARBA00004613"/>
    </source>
</evidence>
<dbReference type="SUPFAM" id="SSF50494">
    <property type="entry name" value="Trypsin-like serine proteases"/>
    <property type="match status" value="1"/>
</dbReference>
<dbReference type="Gene3D" id="2.40.10.10">
    <property type="entry name" value="Trypsin-like serine proteases"/>
    <property type="match status" value="2"/>
</dbReference>
<dbReference type="FunFam" id="2.40.10.10:FF:000120">
    <property type="entry name" value="Putative serine protease"/>
    <property type="match status" value="1"/>
</dbReference>
<dbReference type="InterPro" id="IPR009003">
    <property type="entry name" value="Peptidase_S1_PA"/>
</dbReference>
<dbReference type="EC" id="3.4.21.84" evidence="11"/>
<gene>
    <name evidence="15" type="primary">Sb_3</name>
    <name evidence="15" type="ORF">FJT64_009339</name>
</gene>
<evidence type="ECO:0000256" key="9">
    <source>
        <dbReference type="ARBA" id="ARBA00023157"/>
    </source>
</evidence>
<evidence type="ECO:0000313" key="15">
    <source>
        <dbReference type="EMBL" id="KAF0292722.1"/>
    </source>
</evidence>
<dbReference type="AlphaFoldDB" id="A0A6A4VPW3"/>
<evidence type="ECO:0000313" key="16">
    <source>
        <dbReference type="Proteomes" id="UP000440578"/>
    </source>
</evidence>
<dbReference type="PROSITE" id="PS50240">
    <property type="entry name" value="TRYPSIN_DOM"/>
    <property type="match status" value="1"/>
</dbReference>
<keyword evidence="8 12" id="KW-0720">Serine protease</keyword>
<comment type="catalytic activity">
    <reaction evidence="10">
        <text>Selective cleavage of 103-Arg-|-Ser-104 and 124-Ile-|-Ile-125 bonds in Limulus clotting factor B to form activated factor B. Cleavage of -Pro-Arg-|-Xaa- bonds in synthetic substrates.</text>
        <dbReference type="EC" id="3.4.21.84"/>
    </reaction>
</comment>
<dbReference type="Proteomes" id="UP000440578">
    <property type="component" value="Unassembled WGS sequence"/>
</dbReference>
<organism evidence="15 16">
    <name type="scientific">Amphibalanus amphitrite</name>
    <name type="common">Striped barnacle</name>
    <name type="synonym">Balanus amphitrite</name>
    <dbReference type="NCBI Taxonomy" id="1232801"/>
    <lineage>
        <taxon>Eukaryota</taxon>
        <taxon>Metazoa</taxon>
        <taxon>Ecdysozoa</taxon>
        <taxon>Arthropoda</taxon>
        <taxon>Crustacea</taxon>
        <taxon>Multicrustacea</taxon>
        <taxon>Cirripedia</taxon>
        <taxon>Thoracica</taxon>
        <taxon>Thoracicalcarea</taxon>
        <taxon>Balanomorpha</taxon>
        <taxon>Balanoidea</taxon>
        <taxon>Balanidae</taxon>
        <taxon>Amphibalaninae</taxon>
        <taxon>Amphibalanus</taxon>
    </lineage>
</organism>
<keyword evidence="4 12" id="KW-0645">Protease</keyword>
<dbReference type="PROSITE" id="PS00134">
    <property type="entry name" value="TRYPSIN_HIS"/>
    <property type="match status" value="1"/>
</dbReference>
<comment type="subcellular location">
    <subcellularLocation>
        <location evidence="1">Secreted</location>
    </subcellularLocation>
</comment>
<evidence type="ECO:0000256" key="4">
    <source>
        <dbReference type="ARBA" id="ARBA00022670"/>
    </source>
</evidence>
<dbReference type="PANTHER" id="PTHR24264:SF65">
    <property type="entry name" value="SRCR DOMAIN-CONTAINING PROTEIN"/>
    <property type="match status" value="1"/>
</dbReference>
<dbReference type="InterPro" id="IPR050127">
    <property type="entry name" value="Serine_Proteases_S1"/>
</dbReference>
<evidence type="ECO:0000256" key="3">
    <source>
        <dbReference type="ARBA" id="ARBA00022659"/>
    </source>
</evidence>
<evidence type="ECO:0000256" key="8">
    <source>
        <dbReference type="ARBA" id="ARBA00022825"/>
    </source>
</evidence>
<evidence type="ECO:0000256" key="13">
    <source>
        <dbReference type="SAM" id="MobiDB-lite"/>
    </source>
</evidence>
<keyword evidence="6 12" id="KW-0378">Hydrolase</keyword>
<dbReference type="GO" id="GO:0006508">
    <property type="term" value="P:proteolysis"/>
    <property type="evidence" value="ECO:0007669"/>
    <property type="project" value="UniProtKB-KW"/>
</dbReference>
<dbReference type="OrthoDB" id="9425590at2759"/>
<evidence type="ECO:0000256" key="12">
    <source>
        <dbReference type="RuleBase" id="RU363034"/>
    </source>
</evidence>
<dbReference type="EMBL" id="VIIS01001799">
    <property type="protein sequence ID" value="KAF0292722.1"/>
    <property type="molecule type" value="Genomic_DNA"/>
</dbReference>
<keyword evidence="2" id="KW-0964">Secreted</keyword>
<dbReference type="GO" id="GO:0042381">
    <property type="term" value="P:hemolymph coagulation"/>
    <property type="evidence" value="ECO:0007669"/>
    <property type="project" value="UniProtKB-KW"/>
</dbReference>
<dbReference type="PRINTS" id="PR00722">
    <property type="entry name" value="CHYMOTRYPSIN"/>
</dbReference>
<keyword evidence="16" id="KW-1185">Reference proteome</keyword>
<proteinExistence type="predicted"/>